<evidence type="ECO:0000256" key="1">
    <source>
        <dbReference type="ARBA" id="ARBA00006484"/>
    </source>
</evidence>
<organism evidence="3 4">
    <name type="scientific">Zasmidium cellare ATCC 36951</name>
    <dbReference type="NCBI Taxonomy" id="1080233"/>
    <lineage>
        <taxon>Eukaryota</taxon>
        <taxon>Fungi</taxon>
        <taxon>Dikarya</taxon>
        <taxon>Ascomycota</taxon>
        <taxon>Pezizomycotina</taxon>
        <taxon>Dothideomycetes</taxon>
        <taxon>Dothideomycetidae</taxon>
        <taxon>Mycosphaerellales</taxon>
        <taxon>Mycosphaerellaceae</taxon>
        <taxon>Zasmidium</taxon>
    </lineage>
</organism>
<dbReference type="AlphaFoldDB" id="A0A6A6CGY3"/>
<dbReference type="SUPFAM" id="SSF51735">
    <property type="entry name" value="NAD(P)-binding Rossmann-fold domains"/>
    <property type="match status" value="1"/>
</dbReference>
<reference evidence="3" key="1">
    <citation type="journal article" date="2020" name="Stud. Mycol.">
        <title>101 Dothideomycetes genomes: a test case for predicting lifestyles and emergence of pathogens.</title>
        <authorList>
            <person name="Haridas S."/>
            <person name="Albert R."/>
            <person name="Binder M."/>
            <person name="Bloem J."/>
            <person name="Labutti K."/>
            <person name="Salamov A."/>
            <person name="Andreopoulos B."/>
            <person name="Baker S."/>
            <person name="Barry K."/>
            <person name="Bills G."/>
            <person name="Bluhm B."/>
            <person name="Cannon C."/>
            <person name="Castanera R."/>
            <person name="Culley D."/>
            <person name="Daum C."/>
            <person name="Ezra D."/>
            <person name="Gonzalez J."/>
            <person name="Henrissat B."/>
            <person name="Kuo A."/>
            <person name="Liang C."/>
            <person name="Lipzen A."/>
            <person name="Lutzoni F."/>
            <person name="Magnuson J."/>
            <person name="Mondo S."/>
            <person name="Nolan M."/>
            <person name="Ohm R."/>
            <person name="Pangilinan J."/>
            <person name="Park H.-J."/>
            <person name="Ramirez L."/>
            <person name="Alfaro M."/>
            <person name="Sun H."/>
            <person name="Tritt A."/>
            <person name="Yoshinaga Y."/>
            <person name="Zwiers L.-H."/>
            <person name="Turgeon B."/>
            <person name="Goodwin S."/>
            <person name="Spatafora J."/>
            <person name="Crous P."/>
            <person name="Grigoriev I."/>
        </authorList>
    </citation>
    <scope>NUCLEOTIDE SEQUENCE</scope>
    <source>
        <strain evidence="3">ATCC 36951</strain>
    </source>
</reference>
<dbReference type="PANTHER" id="PTHR43008:SF8">
    <property type="entry name" value="BENZIL REDUCTASE ((S)-BENZOIN FORMING) IRC24"/>
    <property type="match status" value="1"/>
</dbReference>
<sequence>MADSTIVLVTGANSGIGYEAIKILLQSEKKYAILLGGRDETKVNAAVESAKKELLNSHSTLEPLVIDLASDESITKAKDTVEAKYGRMDALVNNAGVSMDATAAGGKMTVREAFNMNWDINVTGTHLATHTFLPLLLKSSDPRIIFNTSGMSSLARCSDPTSPWVKYPDAGLPKPFSPVGYMSSKTGLNMVMVQWARQLKNDGVKVWAVSPGFLATNLGGRPELLKKMGAGDPSQGGRALVECVEGARDGEVGRVV</sequence>
<dbReference type="InterPro" id="IPR002347">
    <property type="entry name" value="SDR_fam"/>
</dbReference>
<dbReference type="InterPro" id="IPR036291">
    <property type="entry name" value="NAD(P)-bd_dom_sf"/>
</dbReference>
<protein>
    <submittedName>
        <fullName evidence="3">Uncharacterized protein</fullName>
    </submittedName>
</protein>
<dbReference type="Pfam" id="PF00106">
    <property type="entry name" value="adh_short"/>
    <property type="match status" value="1"/>
</dbReference>
<feature type="non-terminal residue" evidence="3">
    <location>
        <position position="256"/>
    </location>
</feature>
<dbReference type="EMBL" id="ML993596">
    <property type="protein sequence ID" value="KAF2166415.1"/>
    <property type="molecule type" value="Genomic_DNA"/>
</dbReference>
<evidence type="ECO:0000313" key="4">
    <source>
        <dbReference type="Proteomes" id="UP000799537"/>
    </source>
</evidence>
<gene>
    <name evidence="3" type="ORF">M409DRAFT_32873</name>
</gene>
<dbReference type="PRINTS" id="PR00081">
    <property type="entry name" value="GDHRDH"/>
</dbReference>
<name>A0A6A6CGY3_ZASCE</name>
<dbReference type="PANTHER" id="PTHR43008">
    <property type="entry name" value="BENZIL REDUCTASE"/>
    <property type="match status" value="1"/>
</dbReference>
<comment type="similarity">
    <text evidence="1">Belongs to the short-chain dehydrogenases/reductases (SDR) family.</text>
</comment>
<accession>A0A6A6CGY3</accession>
<dbReference type="Gene3D" id="3.40.50.720">
    <property type="entry name" value="NAD(P)-binding Rossmann-like Domain"/>
    <property type="match status" value="1"/>
</dbReference>
<evidence type="ECO:0000256" key="2">
    <source>
        <dbReference type="ARBA" id="ARBA00023002"/>
    </source>
</evidence>
<dbReference type="RefSeq" id="XP_033667304.1">
    <property type="nucleotide sequence ID" value="XM_033810266.1"/>
</dbReference>
<keyword evidence="2" id="KW-0560">Oxidoreductase</keyword>
<dbReference type="OrthoDB" id="1933717at2759"/>
<evidence type="ECO:0000313" key="3">
    <source>
        <dbReference type="EMBL" id="KAF2166415.1"/>
    </source>
</evidence>
<dbReference type="GO" id="GO:0050664">
    <property type="term" value="F:oxidoreductase activity, acting on NAD(P)H, oxygen as acceptor"/>
    <property type="evidence" value="ECO:0007669"/>
    <property type="project" value="TreeGrafter"/>
</dbReference>
<dbReference type="GO" id="GO:0016616">
    <property type="term" value="F:oxidoreductase activity, acting on the CH-OH group of donors, NAD or NADP as acceptor"/>
    <property type="evidence" value="ECO:0007669"/>
    <property type="project" value="UniProtKB-ARBA"/>
</dbReference>
<dbReference type="GeneID" id="54563538"/>
<dbReference type="Proteomes" id="UP000799537">
    <property type="component" value="Unassembled WGS sequence"/>
</dbReference>
<keyword evidence="4" id="KW-1185">Reference proteome</keyword>
<proteinExistence type="inferred from homology"/>